<dbReference type="PROSITE" id="PS50850">
    <property type="entry name" value="MFS"/>
    <property type="match status" value="1"/>
</dbReference>
<accession>A0A1H5CLZ4</accession>
<keyword evidence="5 11" id="KW-0812">Transmembrane</keyword>
<keyword evidence="7 11" id="KW-1133">Transmembrane helix</keyword>
<sequence length="440" mass="46236">MTDQLTGSAATTEWRTEDRVRARRAAIAGGVGTLIEYYDFSLYGYLAIVMAPLFFPGTDPATALLSALAVFGTAYLMRPLGGIVFGHIGDRFGRKKALLATLVCMGLGSMAMGFLPTHAQAGIWATVLLVVVRMVQGFSAGGEVGGSATFISESAPRHLKATYGAFTPLGSTMGFAMAAAVAGTVSALTTDAQLESWGWRVPFLLALPLTLLCLWARTRVEETHGEDADSGPAQAPVVALFRRQPLALLQSVGISLACNGTAYIGLTYMSIHLIKSLGYERTPVYWIATGVIGVVALAMPLGGVIADRIGRLRFTIIGLAGFAIVTYPAMAVMHHSVWIAAIAYLLIMVNTIGTQVGSYTLLPLLFDKDVRFTGVAMGWNLGVVIAGGTAPFVAVWLVEKTGNILSPALFVTVAAVIGLIAVAGVARGSAAREYLSTARG</sequence>
<organism evidence="13 14">
    <name type="scientific">Rhodococcus jostii</name>
    <dbReference type="NCBI Taxonomy" id="132919"/>
    <lineage>
        <taxon>Bacteria</taxon>
        <taxon>Bacillati</taxon>
        <taxon>Actinomycetota</taxon>
        <taxon>Actinomycetes</taxon>
        <taxon>Mycobacteriales</taxon>
        <taxon>Nocardiaceae</taxon>
        <taxon>Rhodococcus</taxon>
    </lineage>
</organism>
<feature type="transmembrane region" description="Helical" evidence="11">
    <location>
        <begin position="25"/>
        <end position="55"/>
    </location>
</feature>
<feature type="transmembrane region" description="Helical" evidence="11">
    <location>
        <begin position="312"/>
        <end position="331"/>
    </location>
</feature>
<comment type="similarity">
    <text evidence="2">Belongs to the major facilitator superfamily. Metabolite:H+ Symporter (MHS) family (TC 2.A.1.6) family.</text>
</comment>
<feature type="transmembrane region" description="Helical" evidence="11">
    <location>
        <begin position="404"/>
        <end position="426"/>
    </location>
</feature>
<name>A0A1H5CLZ4_RHOJO</name>
<feature type="transmembrane region" description="Helical" evidence="11">
    <location>
        <begin position="97"/>
        <end position="115"/>
    </location>
</feature>
<evidence type="ECO:0000256" key="3">
    <source>
        <dbReference type="ARBA" id="ARBA00022448"/>
    </source>
</evidence>
<dbReference type="InterPro" id="IPR005829">
    <property type="entry name" value="Sugar_transporter_CS"/>
</dbReference>
<feature type="transmembrane region" description="Helical" evidence="11">
    <location>
        <begin position="197"/>
        <end position="216"/>
    </location>
</feature>
<evidence type="ECO:0000256" key="10">
    <source>
        <dbReference type="ARBA" id="ARBA00039918"/>
    </source>
</evidence>
<dbReference type="InterPro" id="IPR051084">
    <property type="entry name" value="H+-coupled_symporters"/>
</dbReference>
<dbReference type="FunFam" id="1.20.1250.20:FF:000001">
    <property type="entry name" value="Dicarboxylate MFS transporter"/>
    <property type="match status" value="1"/>
</dbReference>
<dbReference type="InterPro" id="IPR020846">
    <property type="entry name" value="MFS_dom"/>
</dbReference>
<dbReference type="InterPro" id="IPR005828">
    <property type="entry name" value="MFS_sugar_transport-like"/>
</dbReference>
<proteinExistence type="inferred from homology"/>
<evidence type="ECO:0000256" key="6">
    <source>
        <dbReference type="ARBA" id="ARBA00022847"/>
    </source>
</evidence>
<dbReference type="EMBL" id="FNTL01000004">
    <property type="protein sequence ID" value="SED67673.1"/>
    <property type="molecule type" value="Genomic_DNA"/>
</dbReference>
<dbReference type="GO" id="GO:0005886">
    <property type="term" value="C:plasma membrane"/>
    <property type="evidence" value="ECO:0007669"/>
    <property type="project" value="UniProtKB-SubCell"/>
</dbReference>
<feature type="transmembrane region" description="Helical" evidence="11">
    <location>
        <begin position="246"/>
        <end position="271"/>
    </location>
</feature>
<evidence type="ECO:0000256" key="2">
    <source>
        <dbReference type="ARBA" id="ARBA00008240"/>
    </source>
</evidence>
<feature type="transmembrane region" description="Helical" evidence="11">
    <location>
        <begin position="378"/>
        <end position="398"/>
    </location>
</feature>
<dbReference type="GO" id="GO:0015293">
    <property type="term" value="F:symporter activity"/>
    <property type="evidence" value="ECO:0007669"/>
    <property type="project" value="UniProtKB-KW"/>
</dbReference>
<comment type="function">
    <text evidence="9">May be a proton symporter involved in the uptake of osmolytes such as proline and glycine betaine.</text>
</comment>
<evidence type="ECO:0000259" key="12">
    <source>
        <dbReference type="PROSITE" id="PS50850"/>
    </source>
</evidence>
<feature type="transmembrane region" description="Helical" evidence="11">
    <location>
        <begin position="163"/>
        <end position="185"/>
    </location>
</feature>
<dbReference type="RefSeq" id="WP_073366069.1">
    <property type="nucleotide sequence ID" value="NZ_FNTL01000004.1"/>
</dbReference>
<feature type="transmembrane region" description="Helical" evidence="11">
    <location>
        <begin position="61"/>
        <end position="85"/>
    </location>
</feature>
<reference evidence="14" key="1">
    <citation type="submission" date="2016-10" db="EMBL/GenBank/DDBJ databases">
        <authorList>
            <person name="Varghese N."/>
        </authorList>
    </citation>
    <scope>NUCLEOTIDE SEQUENCE [LARGE SCALE GENOMIC DNA]</scope>
    <source>
        <strain evidence="14">DSM 44719</strain>
    </source>
</reference>
<dbReference type="Pfam" id="PF00083">
    <property type="entry name" value="Sugar_tr"/>
    <property type="match status" value="1"/>
</dbReference>
<gene>
    <name evidence="13" type="ORF">SAMN04490220_5176</name>
</gene>
<keyword evidence="4" id="KW-1003">Cell membrane</keyword>
<dbReference type="PANTHER" id="PTHR43528">
    <property type="entry name" value="ALPHA-KETOGLUTARATE PERMEASE"/>
    <property type="match status" value="1"/>
</dbReference>
<dbReference type="SUPFAM" id="SSF103473">
    <property type="entry name" value="MFS general substrate transporter"/>
    <property type="match status" value="1"/>
</dbReference>
<dbReference type="InterPro" id="IPR036259">
    <property type="entry name" value="MFS_trans_sf"/>
</dbReference>
<evidence type="ECO:0000256" key="11">
    <source>
        <dbReference type="SAM" id="Phobius"/>
    </source>
</evidence>
<keyword evidence="3" id="KW-0813">Transport</keyword>
<dbReference type="Gene3D" id="1.20.1250.20">
    <property type="entry name" value="MFS general substrate transporter like domains"/>
    <property type="match status" value="2"/>
</dbReference>
<evidence type="ECO:0000256" key="4">
    <source>
        <dbReference type="ARBA" id="ARBA00022475"/>
    </source>
</evidence>
<keyword evidence="6" id="KW-0769">Symport</keyword>
<evidence type="ECO:0000256" key="1">
    <source>
        <dbReference type="ARBA" id="ARBA00004651"/>
    </source>
</evidence>
<dbReference type="AlphaFoldDB" id="A0A1H5CLZ4"/>
<feature type="domain" description="Major facilitator superfamily (MFS) profile" evidence="12">
    <location>
        <begin position="25"/>
        <end position="430"/>
    </location>
</feature>
<evidence type="ECO:0000313" key="14">
    <source>
        <dbReference type="Proteomes" id="UP000183407"/>
    </source>
</evidence>
<evidence type="ECO:0000256" key="9">
    <source>
        <dbReference type="ARBA" id="ARBA00037295"/>
    </source>
</evidence>
<evidence type="ECO:0000313" key="13">
    <source>
        <dbReference type="EMBL" id="SED67673.1"/>
    </source>
</evidence>
<evidence type="ECO:0000256" key="7">
    <source>
        <dbReference type="ARBA" id="ARBA00022989"/>
    </source>
</evidence>
<dbReference type="Proteomes" id="UP000183407">
    <property type="component" value="Unassembled WGS sequence"/>
</dbReference>
<dbReference type="OrthoDB" id="8953821at2"/>
<dbReference type="PROSITE" id="PS00217">
    <property type="entry name" value="SUGAR_TRANSPORT_2"/>
    <property type="match status" value="1"/>
</dbReference>
<keyword evidence="8 11" id="KW-0472">Membrane</keyword>
<feature type="transmembrane region" description="Helical" evidence="11">
    <location>
        <begin position="337"/>
        <end position="366"/>
    </location>
</feature>
<dbReference type="Pfam" id="PF07690">
    <property type="entry name" value="MFS_1"/>
    <property type="match status" value="1"/>
</dbReference>
<feature type="transmembrane region" description="Helical" evidence="11">
    <location>
        <begin position="121"/>
        <end position="142"/>
    </location>
</feature>
<comment type="subcellular location">
    <subcellularLocation>
        <location evidence="1">Cell membrane</location>
        <topology evidence="1">Multi-pass membrane protein</topology>
    </subcellularLocation>
</comment>
<dbReference type="PANTHER" id="PTHR43528:SF1">
    <property type="entry name" value="ALPHA-KETOGLUTARATE PERMEASE"/>
    <property type="match status" value="1"/>
</dbReference>
<protein>
    <recommendedName>
        <fullName evidence="10">Putative proline/betaine transporter</fullName>
    </recommendedName>
</protein>
<feature type="transmembrane region" description="Helical" evidence="11">
    <location>
        <begin position="283"/>
        <end position="305"/>
    </location>
</feature>
<dbReference type="InterPro" id="IPR011701">
    <property type="entry name" value="MFS"/>
</dbReference>
<evidence type="ECO:0000256" key="5">
    <source>
        <dbReference type="ARBA" id="ARBA00022692"/>
    </source>
</evidence>
<evidence type="ECO:0000256" key="8">
    <source>
        <dbReference type="ARBA" id="ARBA00023136"/>
    </source>
</evidence>